<dbReference type="CDD" id="cd02976">
    <property type="entry name" value="NrdH"/>
    <property type="match status" value="1"/>
</dbReference>
<evidence type="ECO:0000313" key="2">
    <source>
        <dbReference type="EMBL" id="EKU47741.1"/>
    </source>
</evidence>
<keyword evidence="3" id="KW-1185">Reference proteome</keyword>
<sequence>MSEIIIYTQDSCPPCTFVKNYLKDNDVAFTERNIKETTYCNELLEYDAFQTPFILIDGEPMYQVDMERLEAVVNAK</sequence>
<organism evidence="2 3">
    <name type="scientific">Staphylococcus massiliensis S46</name>
    <dbReference type="NCBI Taxonomy" id="1229783"/>
    <lineage>
        <taxon>Bacteria</taxon>
        <taxon>Bacillati</taxon>
        <taxon>Bacillota</taxon>
        <taxon>Bacilli</taxon>
        <taxon>Bacillales</taxon>
        <taxon>Staphylococcaceae</taxon>
        <taxon>Staphylococcus</taxon>
    </lineage>
</organism>
<comment type="caution">
    <text evidence="2">The sequence shown here is derived from an EMBL/GenBank/DDBJ whole genome shotgun (WGS) entry which is preliminary data.</text>
</comment>
<dbReference type="Pfam" id="PF00462">
    <property type="entry name" value="Glutaredoxin"/>
    <property type="match status" value="1"/>
</dbReference>
<dbReference type="PATRIC" id="fig|1229783.3.peg.1382"/>
<reference evidence="2 3" key="1">
    <citation type="journal article" date="2013" name="Genome Announc.">
        <title>Genome Sequence of Staphylococcus massiliensis Strain S46, Isolated from the Surface of Healthy Human Skin.</title>
        <authorList>
            <person name="Srivastav R."/>
            <person name="Singh A."/>
            <person name="Jangir P.K."/>
            <person name="Kumari C."/>
            <person name="Muduli S."/>
            <person name="Sharma R."/>
        </authorList>
    </citation>
    <scope>NUCLEOTIDE SEQUENCE [LARGE SCALE GENOMIC DNA]</scope>
    <source>
        <strain evidence="2 3">S46</strain>
    </source>
</reference>
<proteinExistence type="predicted"/>
<protein>
    <submittedName>
        <fullName evidence="2">Glutaredoxin</fullName>
    </submittedName>
</protein>
<dbReference type="RefSeq" id="WP_009383658.1">
    <property type="nucleotide sequence ID" value="NZ_AMSQ01000009.1"/>
</dbReference>
<evidence type="ECO:0000313" key="3">
    <source>
        <dbReference type="Proteomes" id="UP000009885"/>
    </source>
</evidence>
<dbReference type="PROSITE" id="PS51354">
    <property type="entry name" value="GLUTAREDOXIN_2"/>
    <property type="match status" value="1"/>
</dbReference>
<dbReference type="EMBL" id="AMSQ01000009">
    <property type="protein sequence ID" value="EKU47741.1"/>
    <property type="molecule type" value="Genomic_DNA"/>
</dbReference>
<dbReference type="SUPFAM" id="SSF52833">
    <property type="entry name" value="Thioredoxin-like"/>
    <property type="match status" value="1"/>
</dbReference>
<dbReference type="eggNOG" id="COG0695">
    <property type="taxonomic scope" value="Bacteria"/>
</dbReference>
<accession>K9ANY1</accession>
<dbReference type="STRING" id="1229783.C273_06852"/>
<dbReference type="Proteomes" id="UP000009885">
    <property type="component" value="Unassembled WGS sequence"/>
</dbReference>
<dbReference type="OrthoDB" id="9795531at2"/>
<dbReference type="AlphaFoldDB" id="K9ANY1"/>
<name>K9ANY1_9STAP</name>
<dbReference type="InterPro" id="IPR002109">
    <property type="entry name" value="Glutaredoxin"/>
</dbReference>
<gene>
    <name evidence="2" type="ORF">C273_06852</name>
</gene>
<dbReference type="Gene3D" id="3.40.30.10">
    <property type="entry name" value="Glutaredoxin"/>
    <property type="match status" value="1"/>
</dbReference>
<feature type="domain" description="Glutaredoxin" evidence="1">
    <location>
        <begin position="4"/>
        <end position="59"/>
    </location>
</feature>
<dbReference type="InterPro" id="IPR036249">
    <property type="entry name" value="Thioredoxin-like_sf"/>
</dbReference>
<evidence type="ECO:0000259" key="1">
    <source>
        <dbReference type="Pfam" id="PF00462"/>
    </source>
</evidence>